<evidence type="ECO:0000313" key="2">
    <source>
        <dbReference type="Proteomes" id="UP000217334"/>
    </source>
</evidence>
<evidence type="ECO:0000313" key="1">
    <source>
        <dbReference type="EMBL" id="ATA80816.1"/>
    </source>
</evidence>
<gene>
    <name evidence="1" type="ORF">CGC59_10110</name>
</gene>
<dbReference type="RefSeq" id="WP_095902441.1">
    <property type="nucleotide sequence ID" value="NZ_CP022383.1"/>
</dbReference>
<organism evidence="1 2">
    <name type="scientific">Capnocytophaga sputigena</name>
    <dbReference type="NCBI Taxonomy" id="1019"/>
    <lineage>
        <taxon>Bacteria</taxon>
        <taxon>Pseudomonadati</taxon>
        <taxon>Bacteroidota</taxon>
        <taxon>Flavobacteriia</taxon>
        <taxon>Flavobacteriales</taxon>
        <taxon>Flavobacteriaceae</taxon>
        <taxon>Capnocytophaga</taxon>
    </lineage>
</organism>
<dbReference type="AlphaFoldDB" id="A0A250FA12"/>
<dbReference type="EMBL" id="CP022383">
    <property type="protein sequence ID" value="ATA80816.1"/>
    <property type="molecule type" value="Genomic_DNA"/>
</dbReference>
<protein>
    <recommendedName>
        <fullName evidence="3">Lipoprotein</fullName>
    </recommendedName>
</protein>
<proteinExistence type="predicted"/>
<evidence type="ECO:0008006" key="3">
    <source>
        <dbReference type="Google" id="ProtNLM"/>
    </source>
</evidence>
<accession>A0A250FA12</accession>
<name>A0A250FA12_CAPSP</name>
<dbReference type="Proteomes" id="UP000217334">
    <property type="component" value="Chromosome"/>
</dbReference>
<reference evidence="2" key="1">
    <citation type="submission" date="2017-06" db="EMBL/GenBank/DDBJ databases">
        <title>Capnocytophaga spp. assemblies.</title>
        <authorList>
            <person name="Gulvik C.A."/>
        </authorList>
    </citation>
    <scope>NUCLEOTIDE SEQUENCE [LARGE SCALE GENOMIC DNA]</scope>
    <source>
        <strain evidence="2">H4486</strain>
    </source>
</reference>
<sequence>MIRKIIYLFFLIGVLISCDFINNQSNNNQNKQGEELDCEGIISKIVQSSSLDWKHYPKAFTRIDRISGDSIFIKVFFDMDITDENEPNTQQVVENTIAWLLLCVKGKKLYNITYDIENPIILTFDENLLTADNIEKICKESNENKIISESESSNHTKIKKNLVDKRYEGKWECFKYIKDGGNNNENETFSENYAKQFSHFAQFHIKKDSLIIPKGCSKYVFQYKYPTKSKRDNEESSYIIFLKPKQDSISFIKGFEDDLQCDNIFNTLCLNDSTIIFRDRGYFFYFKKKYKDDSASKNFHIKGIPGDDRNYWKVEKEYNFSNLQEAYNCFLTDFPYASENLLNKIPLKSFYDNKHYISYTIQKNSVIIEKEVPSGIVSISLKKKNNVCVLSYEMKYPEA</sequence>
<dbReference type="PROSITE" id="PS51257">
    <property type="entry name" value="PROKAR_LIPOPROTEIN"/>
    <property type="match status" value="1"/>
</dbReference>